<evidence type="ECO:0000256" key="8">
    <source>
        <dbReference type="SAM" id="Phobius"/>
    </source>
</evidence>
<keyword evidence="5 8" id="KW-0472">Membrane</keyword>
<dbReference type="KEGG" id="tng:GSTEN00008859G001"/>
<dbReference type="SUPFAM" id="SSF82866">
    <property type="entry name" value="Multidrug efflux transporter AcrB transmembrane domain"/>
    <property type="match status" value="1"/>
</dbReference>
<organism evidence="9">
    <name type="scientific">Tetraodon nigroviridis</name>
    <name type="common">Spotted green pufferfish</name>
    <name type="synonym">Chelonodon nigroviridis</name>
    <dbReference type="NCBI Taxonomy" id="99883"/>
    <lineage>
        <taxon>Eukaryota</taxon>
        <taxon>Metazoa</taxon>
        <taxon>Chordata</taxon>
        <taxon>Craniata</taxon>
        <taxon>Vertebrata</taxon>
        <taxon>Euteleostomi</taxon>
        <taxon>Actinopterygii</taxon>
        <taxon>Neopterygii</taxon>
        <taxon>Teleostei</taxon>
        <taxon>Neoteleostei</taxon>
        <taxon>Acanthomorphata</taxon>
        <taxon>Eupercaria</taxon>
        <taxon>Tetraodontiformes</taxon>
        <taxon>Tetradontoidea</taxon>
        <taxon>Tetraodontidae</taxon>
        <taxon>Tetraodon</taxon>
    </lineage>
</organism>
<feature type="transmembrane region" description="Helical" evidence="8">
    <location>
        <begin position="505"/>
        <end position="524"/>
    </location>
</feature>
<sequence>MAPPLREHCWTKCALPAALPVQGKATGRKAPLWLRAKFQRLLFRLGCYIQKNCGKFLVVGLIIFGAFAVGLRAANLETDVEKLWVEALNFPKRLVSGCKEKAERGEEFLFVEWMGLLIVIFVGGGKSLQRLKNFKERHNKRYAGPRWETGEEKEEKGGEDRVAVYVSFDTALRRRPALNPAWKLSSIPGWREWPQNARCDYRVSHSNVNTQPCHESRVVFLSSLLRSSGGCQRVGGRVTQELKYTRQKIGEEAMFNPQLMIQTPRQEGANVLTVEALLQHLESATRVSSIHVYLYNRQWKLEHLCYKSGELITETHYVNQLIEGLHPCLIITPLDCFWEGAKLQTGIGHLPGKSTLEWTTLDPKEFLEDIKRSNIRVDGFEEMLEKAGIGHGYMDRPCLNPADPKCPLTAPNKNSTKPFDVARVLTGGCHGLSRKYMHWQEELIVGGTTKNSSGSLLSAQALQTMFQLMTPKQMFEHFRGYEEVSHINWNEEKAAAILEAWQRRYTEVVVIVLFLCLLGVSLYGTTQVRDGLELTDIVPRDTSEYDFIGAQFKFFSFYNMYVVTQRADYAQNQALLHQLYQRFHSVRYVLKEDNGELPRMWLHYLSDWLQGLQQAFDNDWEAGRITYNNYRNGSDAGVLAYKLLVQTGRRDRPINLKQASYPLVDADGIINPGAFYIYLTAWVSNDPVAYAASQANIRPHPPEWLHDSTDSMPKTPLSIPAAEPIEYAQFPFYLNGLRETPQFVEAIESVRAICNNYSRQGLPSYPNGYPFLFWEQYVSLRHWLLLSISVVLACTFLVCALFLLNPWTAGIIVLVLSLMTVELFGFMGLMGIKLSAVPVVILIASVGIGVEFTVHVTLGVLMLAGSEFDFIVRYFFAVLAILTILGVLNGLVLLPVLLSYFGPYPEGCDSGLQPRATQRTSRDPTQLHWHVPPPARPRIDAFETATEAGGHYGSHRHREHLAGNRARSSHNSQHLPHHHPNHPPFCQPITTVTASASVTVAVHPAPLASQNPPASYPGYAATDSYSPSSPPSEQPEPAFQDPHVPQDTETGARGVKVEIMELQDLEFEAADSGSG</sequence>
<dbReference type="PANTHER" id="PTHR46022:SF5">
    <property type="entry name" value="PROTEIN PATCHED HOMOLOG 1"/>
    <property type="match status" value="1"/>
</dbReference>
<comment type="subcellular location">
    <subcellularLocation>
        <location evidence="1">Membrane</location>
        <topology evidence="1">Multi-pass membrane protein</topology>
    </subcellularLocation>
</comment>
<feature type="transmembrane region" description="Helical" evidence="8">
    <location>
        <begin position="811"/>
        <end position="832"/>
    </location>
</feature>
<dbReference type="Gene3D" id="1.20.1640.10">
    <property type="entry name" value="Multidrug efflux transporter AcrB transmembrane domain"/>
    <property type="match status" value="1"/>
</dbReference>
<dbReference type="EMBL" id="CAAE01010644">
    <property type="protein sequence ID" value="CAF93285.1"/>
    <property type="molecule type" value="Genomic_DNA"/>
</dbReference>
<feature type="transmembrane region" description="Helical" evidence="8">
    <location>
        <begin position="783"/>
        <end position="804"/>
    </location>
</feature>
<dbReference type="GO" id="GO:0097108">
    <property type="term" value="F:hedgehog family protein binding"/>
    <property type="evidence" value="ECO:0007669"/>
    <property type="project" value="TreeGrafter"/>
</dbReference>
<feature type="transmembrane region" description="Helical" evidence="8">
    <location>
        <begin position="838"/>
        <end position="863"/>
    </location>
</feature>
<dbReference type="PANTHER" id="PTHR46022">
    <property type="entry name" value="PROTEIN PATCHED"/>
    <property type="match status" value="1"/>
</dbReference>
<reference evidence="9" key="2">
    <citation type="submission" date="2004-02" db="EMBL/GenBank/DDBJ databases">
        <authorList>
            <consortium name="Genoscope"/>
            <consortium name="Whitehead Institute Centre for Genome Research"/>
        </authorList>
    </citation>
    <scope>NUCLEOTIDE SEQUENCE</scope>
</reference>
<keyword evidence="3 8" id="KW-0812">Transmembrane</keyword>
<feature type="transmembrane region" description="Helical" evidence="8">
    <location>
        <begin position="56"/>
        <end position="74"/>
    </location>
</feature>
<feature type="non-terminal residue" evidence="9">
    <location>
        <position position="1075"/>
    </location>
</feature>
<proteinExistence type="inferred from homology"/>
<feature type="region of interest" description="Disordered" evidence="7">
    <location>
        <begin position="1006"/>
        <end position="1057"/>
    </location>
</feature>
<name>Q4T1E7_TETNG</name>
<comment type="similarity">
    <text evidence="2">Belongs to the patched family.</text>
</comment>
<evidence type="ECO:0000256" key="2">
    <source>
        <dbReference type="ARBA" id="ARBA00005585"/>
    </source>
</evidence>
<evidence type="ECO:0000256" key="3">
    <source>
        <dbReference type="ARBA" id="ARBA00022692"/>
    </source>
</evidence>
<feature type="region of interest" description="Disordered" evidence="7">
    <location>
        <begin position="911"/>
        <end position="933"/>
    </location>
</feature>
<gene>
    <name evidence="9" type="ORF">GSTENG00008859001</name>
</gene>
<evidence type="ECO:0000313" key="9">
    <source>
        <dbReference type="EMBL" id="CAF93285.1"/>
    </source>
</evidence>
<accession>Q4T1E7</accession>
<dbReference type="GO" id="GO:0045879">
    <property type="term" value="P:negative regulation of smoothened signaling pathway"/>
    <property type="evidence" value="ECO:0007669"/>
    <property type="project" value="TreeGrafter"/>
</dbReference>
<feature type="region of interest" description="Disordered" evidence="7">
    <location>
        <begin position="962"/>
        <end position="984"/>
    </location>
</feature>
<reference evidence="9" key="1">
    <citation type="journal article" date="2004" name="Nature">
        <title>Genome duplication in the teleost fish Tetraodon nigroviridis reveals the early vertebrate proto-karyotype.</title>
        <authorList>
            <person name="Jaillon O."/>
            <person name="Aury J.-M."/>
            <person name="Brunet F."/>
            <person name="Petit J.-L."/>
            <person name="Stange-Thomann N."/>
            <person name="Mauceli E."/>
            <person name="Bouneau L."/>
            <person name="Fischer C."/>
            <person name="Ozouf-Costaz C."/>
            <person name="Bernot A."/>
            <person name="Nicaud S."/>
            <person name="Jaffe D."/>
            <person name="Fisher S."/>
            <person name="Lutfalla G."/>
            <person name="Dossat C."/>
            <person name="Segurens B."/>
            <person name="Dasilva C."/>
            <person name="Salanoubat M."/>
            <person name="Levy M."/>
            <person name="Boudet N."/>
            <person name="Castellano S."/>
            <person name="Anthouard V."/>
            <person name="Jubin C."/>
            <person name="Castelli V."/>
            <person name="Katinka M."/>
            <person name="Vacherie B."/>
            <person name="Biemont C."/>
            <person name="Skalli Z."/>
            <person name="Cattolico L."/>
            <person name="Poulain J."/>
            <person name="De Berardinis V."/>
            <person name="Cruaud C."/>
            <person name="Duprat S."/>
            <person name="Brottier P."/>
            <person name="Coutanceau J.-P."/>
            <person name="Gouzy J."/>
            <person name="Parra G."/>
            <person name="Lardier G."/>
            <person name="Chapple C."/>
            <person name="McKernan K.J."/>
            <person name="McEwan P."/>
            <person name="Bosak S."/>
            <person name="Kellis M."/>
            <person name="Volff J.-N."/>
            <person name="Guigo R."/>
            <person name="Zody M.C."/>
            <person name="Mesirov J."/>
            <person name="Lindblad-Toh K."/>
            <person name="Birren B."/>
            <person name="Nusbaum C."/>
            <person name="Kahn D."/>
            <person name="Robinson-Rechavi M."/>
            <person name="Laudet V."/>
            <person name="Schachter V."/>
            <person name="Quetier F."/>
            <person name="Saurin W."/>
            <person name="Scarpelli C."/>
            <person name="Wincker P."/>
            <person name="Lander E.S."/>
            <person name="Weissenbach J."/>
            <person name="Roest Crollius H."/>
        </authorList>
    </citation>
    <scope>NUCLEOTIDE SEQUENCE [LARGE SCALE GENOMIC DNA]</scope>
</reference>
<evidence type="ECO:0000256" key="4">
    <source>
        <dbReference type="ARBA" id="ARBA00022989"/>
    </source>
</evidence>
<evidence type="ECO:0000256" key="7">
    <source>
        <dbReference type="SAM" id="MobiDB-lite"/>
    </source>
</evidence>
<evidence type="ECO:0000256" key="6">
    <source>
        <dbReference type="ARBA" id="ARBA00023180"/>
    </source>
</evidence>
<dbReference type="GO" id="GO:0005119">
    <property type="term" value="F:smoothened binding"/>
    <property type="evidence" value="ECO:0007669"/>
    <property type="project" value="TreeGrafter"/>
</dbReference>
<dbReference type="GO" id="GO:0005886">
    <property type="term" value="C:plasma membrane"/>
    <property type="evidence" value="ECO:0007669"/>
    <property type="project" value="TreeGrafter"/>
</dbReference>
<keyword evidence="6" id="KW-0325">Glycoprotein</keyword>
<dbReference type="GO" id="GO:0008158">
    <property type="term" value="F:hedgehog receptor activity"/>
    <property type="evidence" value="ECO:0007669"/>
    <property type="project" value="TreeGrafter"/>
</dbReference>
<evidence type="ECO:0000256" key="1">
    <source>
        <dbReference type="ARBA" id="ARBA00004141"/>
    </source>
</evidence>
<dbReference type="OrthoDB" id="5873834at2759"/>
<keyword evidence="4 8" id="KW-1133">Transmembrane helix</keyword>
<evidence type="ECO:0000256" key="5">
    <source>
        <dbReference type="ARBA" id="ARBA00023136"/>
    </source>
</evidence>
<feature type="transmembrane region" description="Helical" evidence="8">
    <location>
        <begin position="110"/>
        <end position="128"/>
    </location>
</feature>
<protein>
    <submittedName>
        <fullName evidence="9">(spotted green pufferfish) hypothetical protein</fullName>
    </submittedName>
</protein>
<feature type="transmembrane region" description="Helical" evidence="8">
    <location>
        <begin position="875"/>
        <end position="901"/>
    </location>
</feature>
<dbReference type="AlphaFoldDB" id="Q4T1E7"/>
<comment type="caution">
    <text evidence="9">The sequence shown here is derived from an EMBL/GenBank/DDBJ whole genome shotgun (WGS) entry which is preliminary data.</text>
</comment>